<protein>
    <submittedName>
        <fullName evidence="7">PDZ binding kinase</fullName>
    </submittedName>
</protein>
<evidence type="ECO:0000256" key="2">
    <source>
        <dbReference type="ARBA" id="ARBA00022741"/>
    </source>
</evidence>
<accession>A0A8B9BGC7</accession>
<keyword evidence="3" id="KW-0418">Kinase</keyword>
<keyword evidence="4" id="KW-0067">ATP-binding</keyword>
<dbReference type="AlphaFoldDB" id="A0A8B9BGC7"/>
<dbReference type="SUPFAM" id="SSF56112">
    <property type="entry name" value="Protein kinase-like (PK-like)"/>
    <property type="match status" value="1"/>
</dbReference>
<dbReference type="GO" id="GO:0005524">
    <property type="term" value="F:ATP binding"/>
    <property type="evidence" value="ECO:0007669"/>
    <property type="project" value="UniProtKB-KW"/>
</dbReference>
<dbReference type="InterPro" id="IPR011009">
    <property type="entry name" value="Kinase-like_dom_sf"/>
</dbReference>
<dbReference type="GO" id="GO:0032435">
    <property type="term" value="P:negative regulation of proteasomal ubiquitin-dependent protein catabolic process"/>
    <property type="evidence" value="ECO:0007669"/>
    <property type="project" value="Ensembl"/>
</dbReference>
<dbReference type="GO" id="GO:0004674">
    <property type="term" value="F:protein serine/threonine kinase activity"/>
    <property type="evidence" value="ECO:0007669"/>
    <property type="project" value="Ensembl"/>
</dbReference>
<name>A0A8B9BGC7_9AVES</name>
<feature type="domain" description="Protein kinase" evidence="6">
    <location>
        <begin position="1"/>
        <end position="352"/>
    </location>
</feature>
<dbReference type="PANTHER" id="PTHR43289">
    <property type="entry name" value="MITOGEN-ACTIVATED PROTEIN KINASE KINASE KINASE 20-RELATED"/>
    <property type="match status" value="1"/>
</dbReference>
<reference evidence="7" key="2">
    <citation type="submission" date="2025-09" db="UniProtKB">
        <authorList>
            <consortium name="Ensembl"/>
        </authorList>
    </citation>
    <scope>IDENTIFICATION</scope>
</reference>
<dbReference type="PROSITE" id="PS50011">
    <property type="entry name" value="PROTEIN_KINASE_DOM"/>
    <property type="match status" value="1"/>
</dbReference>
<dbReference type="GO" id="GO:0043161">
    <property type="term" value="P:proteasome-mediated ubiquitin-dependent protein catabolic process"/>
    <property type="evidence" value="ECO:0007669"/>
    <property type="project" value="Ensembl"/>
</dbReference>
<dbReference type="SMART" id="SM00220">
    <property type="entry name" value="S_TKc"/>
    <property type="match status" value="1"/>
</dbReference>
<dbReference type="Pfam" id="PF00069">
    <property type="entry name" value="Pkinase"/>
    <property type="match status" value="1"/>
</dbReference>
<keyword evidence="1" id="KW-0808">Transferase</keyword>
<organism evidence="7 8">
    <name type="scientific">Anser brachyrhynchus</name>
    <name type="common">Pink-footed goose</name>
    <dbReference type="NCBI Taxonomy" id="132585"/>
    <lineage>
        <taxon>Eukaryota</taxon>
        <taxon>Metazoa</taxon>
        <taxon>Chordata</taxon>
        <taxon>Craniata</taxon>
        <taxon>Vertebrata</taxon>
        <taxon>Euteleostomi</taxon>
        <taxon>Archelosauria</taxon>
        <taxon>Archosauria</taxon>
        <taxon>Dinosauria</taxon>
        <taxon>Saurischia</taxon>
        <taxon>Theropoda</taxon>
        <taxon>Coelurosauria</taxon>
        <taxon>Aves</taxon>
        <taxon>Neognathae</taxon>
        <taxon>Galloanserae</taxon>
        <taxon>Anseriformes</taxon>
        <taxon>Anatidae</taxon>
        <taxon>Anserinae</taxon>
        <taxon>Anser</taxon>
    </lineage>
</organism>
<dbReference type="GO" id="GO:0032873">
    <property type="term" value="P:negative regulation of stress-activated MAPK cascade"/>
    <property type="evidence" value="ECO:0007669"/>
    <property type="project" value="Ensembl"/>
</dbReference>
<dbReference type="GO" id="GO:0034644">
    <property type="term" value="P:cellular response to UV"/>
    <property type="evidence" value="ECO:0007669"/>
    <property type="project" value="Ensembl"/>
</dbReference>
<feature type="region of interest" description="Disordered" evidence="5">
    <location>
        <begin position="83"/>
        <end position="109"/>
    </location>
</feature>
<dbReference type="PANTHER" id="PTHR43289:SF14">
    <property type="entry name" value="LYMPHOKINE-ACTIVATED KILLER T-CELL-ORIGINATED PROTEIN KINASE"/>
    <property type="match status" value="1"/>
</dbReference>
<feature type="region of interest" description="Disordered" evidence="5">
    <location>
        <begin position="1"/>
        <end position="45"/>
    </location>
</feature>
<dbReference type="GO" id="GO:0050728">
    <property type="term" value="P:negative regulation of inflammatory response"/>
    <property type="evidence" value="ECO:0007669"/>
    <property type="project" value="Ensembl"/>
</dbReference>
<dbReference type="GO" id="GO:0005634">
    <property type="term" value="C:nucleus"/>
    <property type="evidence" value="ECO:0007669"/>
    <property type="project" value="Ensembl"/>
</dbReference>
<dbReference type="Proteomes" id="UP000694426">
    <property type="component" value="Unplaced"/>
</dbReference>
<evidence type="ECO:0000256" key="4">
    <source>
        <dbReference type="ARBA" id="ARBA00022840"/>
    </source>
</evidence>
<dbReference type="Ensembl" id="ENSABRT00000005577.1">
    <property type="protein sequence ID" value="ENSABRP00000003871.1"/>
    <property type="gene ID" value="ENSABRG00000003645.1"/>
</dbReference>
<keyword evidence="2" id="KW-0547">Nucleotide-binding</keyword>
<feature type="compositionally biased region" description="Pro residues" evidence="5">
    <location>
        <begin position="9"/>
        <end position="19"/>
    </location>
</feature>
<dbReference type="InterPro" id="IPR000719">
    <property type="entry name" value="Prot_kinase_dom"/>
</dbReference>
<sequence>MAPVFPSVPRSPSPLPGSSPPGVSAANPLRPLRIGANPPRASRAPLGSAKLSWEVPEGAPLARCPRSGARCPRLVPRRSPQTLLGRHLSGSHPHKAPGAPWGVNPWRPPAHGNAGARSVSLTAVISSAGYRAFTEANDGSMCLAMEYGGEKSLGDLIEERNAARLGPFPAATIFKVALSMARGLKYLHNDKKLLHGDIKSSNVVIKGDFEAVKICDVGVSLPLDENMTVSDPEASYIGTEPWKPKEALQDDGVITDKADIFAFGLTLWEMMTLSVPHLNLDSDTDDEDESFDEDDFDEEAYYAALGTRPALNMEELDPSYQHIIELFSICTSEDPQKRPSAAHIVAALEASLPPQ</sequence>
<dbReference type="PROSITE" id="PS00108">
    <property type="entry name" value="PROTEIN_KINASE_ST"/>
    <property type="match status" value="1"/>
</dbReference>
<dbReference type="GeneTree" id="ENSGT00720000108839"/>
<evidence type="ECO:0000313" key="8">
    <source>
        <dbReference type="Proteomes" id="UP000694426"/>
    </source>
</evidence>
<dbReference type="InterPro" id="IPR008271">
    <property type="entry name" value="Ser/Thr_kinase_AS"/>
</dbReference>
<evidence type="ECO:0000256" key="1">
    <source>
        <dbReference type="ARBA" id="ARBA00022679"/>
    </source>
</evidence>
<gene>
    <name evidence="7" type="primary">PBK</name>
</gene>
<dbReference type="Gene3D" id="1.10.510.10">
    <property type="entry name" value="Transferase(Phosphotransferase) domain 1"/>
    <property type="match status" value="1"/>
</dbReference>
<keyword evidence="8" id="KW-1185">Reference proteome</keyword>
<evidence type="ECO:0000259" key="6">
    <source>
        <dbReference type="PROSITE" id="PS50011"/>
    </source>
</evidence>
<proteinExistence type="predicted"/>
<dbReference type="GO" id="GO:0051403">
    <property type="term" value="P:stress-activated MAPK cascade"/>
    <property type="evidence" value="ECO:0007669"/>
    <property type="project" value="Ensembl"/>
</dbReference>
<reference evidence="7" key="1">
    <citation type="submission" date="2025-08" db="UniProtKB">
        <authorList>
            <consortium name="Ensembl"/>
        </authorList>
    </citation>
    <scope>IDENTIFICATION</scope>
</reference>
<evidence type="ECO:0000313" key="7">
    <source>
        <dbReference type="Ensembl" id="ENSABRP00000003871.1"/>
    </source>
</evidence>
<evidence type="ECO:0000256" key="3">
    <source>
        <dbReference type="ARBA" id="ARBA00022777"/>
    </source>
</evidence>
<evidence type="ECO:0000256" key="5">
    <source>
        <dbReference type="SAM" id="MobiDB-lite"/>
    </source>
</evidence>